<evidence type="ECO:0000256" key="1">
    <source>
        <dbReference type="SAM" id="MobiDB-lite"/>
    </source>
</evidence>
<dbReference type="Proteomes" id="UP001515943">
    <property type="component" value="Unassembled WGS sequence"/>
</dbReference>
<name>A0ABX1FLY6_9PSEU</name>
<accession>A0ABX1FLY6</accession>
<dbReference type="RefSeq" id="WP_167976225.1">
    <property type="nucleotide sequence ID" value="NZ_VSRL01000088.1"/>
</dbReference>
<comment type="caution">
    <text evidence="2">The sequence shown here is derived from an EMBL/GenBank/DDBJ whole genome shotgun (WGS) entry which is preliminary data.</text>
</comment>
<dbReference type="EMBL" id="VSRL01000088">
    <property type="protein sequence ID" value="NKE59563.1"/>
    <property type="molecule type" value="Genomic_DNA"/>
</dbReference>
<feature type="compositionally biased region" description="Basic residues" evidence="1">
    <location>
        <begin position="30"/>
        <end position="48"/>
    </location>
</feature>
<evidence type="ECO:0000313" key="3">
    <source>
        <dbReference type="Proteomes" id="UP001515943"/>
    </source>
</evidence>
<organism evidence="2 3">
    <name type="scientific">Lentzea indica</name>
    <dbReference type="NCBI Taxonomy" id="2604800"/>
    <lineage>
        <taxon>Bacteria</taxon>
        <taxon>Bacillati</taxon>
        <taxon>Actinomycetota</taxon>
        <taxon>Actinomycetes</taxon>
        <taxon>Pseudonocardiales</taxon>
        <taxon>Pseudonocardiaceae</taxon>
        <taxon>Lentzea</taxon>
    </lineage>
</organism>
<protein>
    <submittedName>
        <fullName evidence="2">Uncharacterized protein</fullName>
    </submittedName>
</protein>
<feature type="region of interest" description="Disordered" evidence="1">
    <location>
        <begin position="1"/>
        <end position="54"/>
    </location>
</feature>
<reference evidence="2 3" key="1">
    <citation type="submission" date="2019-08" db="EMBL/GenBank/DDBJ databases">
        <title>Lentzea from Indian Himalayas.</title>
        <authorList>
            <person name="Mandal S."/>
            <person name="Mallick Gupta A."/>
            <person name="Maiti P.K."/>
            <person name="Sarkar J."/>
            <person name="Mandal S."/>
        </authorList>
    </citation>
    <scope>NUCLEOTIDE SEQUENCE [LARGE SCALE GENOMIC DNA]</scope>
    <source>
        <strain evidence="2 3">PSKA42</strain>
    </source>
</reference>
<proteinExistence type="predicted"/>
<keyword evidence="3" id="KW-1185">Reference proteome</keyword>
<feature type="compositionally biased region" description="Basic and acidic residues" evidence="1">
    <location>
        <begin position="1"/>
        <end position="29"/>
    </location>
</feature>
<sequence length="116" mass="13824">MKRKSPQEKKALSYARDRRNNYGENDKASRKNIPKSKRLRERAHRRGAHLVLVQTEPDDIETELKRERPQHWWRKWPDTPLAEHVGFALKRRARQGMIDEDQAAAKIAKLPRVRRP</sequence>
<gene>
    <name evidence="2" type="ORF">FXN61_23235</name>
</gene>
<evidence type="ECO:0000313" key="2">
    <source>
        <dbReference type="EMBL" id="NKE59563.1"/>
    </source>
</evidence>